<protein>
    <submittedName>
        <fullName evidence="1">Uncharacterized protein</fullName>
    </submittedName>
</protein>
<name>A0A8H3LJJ4_9GLOM</name>
<comment type="caution">
    <text evidence="1">The sequence shown here is derived from an EMBL/GenBank/DDBJ whole genome shotgun (WGS) entry which is preliminary data.</text>
</comment>
<accession>A0A8H3LJJ4</accession>
<reference evidence="1" key="1">
    <citation type="submission" date="2019-10" db="EMBL/GenBank/DDBJ databases">
        <title>Conservation and host-specific expression of non-tandemly repeated heterogenous ribosome RNA gene in arbuscular mycorrhizal fungi.</title>
        <authorList>
            <person name="Maeda T."/>
            <person name="Kobayashi Y."/>
            <person name="Nakagawa T."/>
            <person name="Ezawa T."/>
            <person name="Yamaguchi K."/>
            <person name="Bino T."/>
            <person name="Nishimoto Y."/>
            <person name="Shigenobu S."/>
            <person name="Kawaguchi M."/>
        </authorList>
    </citation>
    <scope>NUCLEOTIDE SEQUENCE</scope>
    <source>
        <strain evidence="1">HR1</strain>
    </source>
</reference>
<proteinExistence type="predicted"/>
<sequence>MLSSSHFYRIKSYLKIANLIPTTKFLKCRRCYFQLRQSCIVSTTSKRGVKILETHRTFDFNAQFLFQENENKRISSLKSGSALHENTS</sequence>
<dbReference type="Proteomes" id="UP000615446">
    <property type="component" value="Unassembled WGS sequence"/>
</dbReference>
<dbReference type="AlphaFoldDB" id="A0A8H3LJJ4"/>
<evidence type="ECO:0000313" key="2">
    <source>
        <dbReference type="Proteomes" id="UP000615446"/>
    </source>
</evidence>
<dbReference type="EMBL" id="BLAL01000162">
    <property type="protein sequence ID" value="GES87061.1"/>
    <property type="molecule type" value="Genomic_DNA"/>
</dbReference>
<evidence type="ECO:0000313" key="1">
    <source>
        <dbReference type="EMBL" id="GES87061.1"/>
    </source>
</evidence>
<gene>
    <name evidence="1" type="ORF">RCL2_001408500</name>
</gene>
<organism evidence="1 2">
    <name type="scientific">Rhizophagus clarus</name>
    <dbReference type="NCBI Taxonomy" id="94130"/>
    <lineage>
        <taxon>Eukaryota</taxon>
        <taxon>Fungi</taxon>
        <taxon>Fungi incertae sedis</taxon>
        <taxon>Mucoromycota</taxon>
        <taxon>Glomeromycotina</taxon>
        <taxon>Glomeromycetes</taxon>
        <taxon>Glomerales</taxon>
        <taxon>Glomeraceae</taxon>
        <taxon>Rhizophagus</taxon>
    </lineage>
</organism>